<sequence>MAESTLESTLQSASREALTEAVRRLDTHVDASAGADLAVLGDDLFGVQHLLESEPTLRRHLADPSVPVESRTELARRLFDGKVGAAALGVVTDLVASRWSRSIDLVEALEALARRAVLGVAEKDGSLDEVEDQLFRFGRVLDREPQLAALLVDRATPVDKRVGLLSDVLRGKASAVTVTLLEHAVRSPRALALDLVAGRLAELAAARRDRYVAHVRSAVALTEQQEQRLTESLGRLYGRPISLQVELDPDLLGGLVVRVGGELIDGSVAGRLASARRALPT</sequence>
<dbReference type="NCBIfam" id="TIGR01145">
    <property type="entry name" value="ATP_synt_delta"/>
    <property type="match status" value="1"/>
</dbReference>
<keyword evidence="2 8" id="KW-0813">Transport</keyword>
<comment type="subcellular location">
    <subcellularLocation>
        <location evidence="8">Cell membrane</location>
        <topology evidence="8">Peripheral membrane protein</topology>
    </subcellularLocation>
    <subcellularLocation>
        <location evidence="1">Membrane</location>
    </subcellularLocation>
</comment>
<evidence type="ECO:0000256" key="1">
    <source>
        <dbReference type="ARBA" id="ARBA00004370"/>
    </source>
</evidence>
<evidence type="ECO:0000256" key="6">
    <source>
        <dbReference type="ARBA" id="ARBA00023196"/>
    </source>
</evidence>
<gene>
    <name evidence="8" type="primary">atpH</name>
    <name evidence="9" type="ORF">PSU4_33030</name>
</gene>
<keyword evidence="10" id="KW-1185">Reference proteome</keyword>
<dbReference type="Proteomes" id="UP000321685">
    <property type="component" value="Unassembled WGS sequence"/>
</dbReference>
<evidence type="ECO:0000256" key="7">
    <source>
        <dbReference type="ARBA" id="ARBA00023310"/>
    </source>
</evidence>
<dbReference type="InterPro" id="IPR000711">
    <property type="entry name" value="ATPase_OSCP/dsu"/>
</dbReference>
<dbReference type="GO" id="GO:0005886">
    <property type="term" value="C:plasma membrane"/>
    <property type="evidence" value="ECO:0007669"/>
    <property type="project" value="UniProtKB-SubCell"/>
</dbReference>
<evidence type="ECO:0000313" key="9">
    <source>
        <dbReference type="EMBL" id="GEL24349.1"/>
    </source>
</evidence>
<dbReference type="AlphaFoldDB" id="A0A511DHT7"/>
<dbReference type="GO" id="GO:0046933">
    <property type="term" value="F:proton-transporting ATP synthase activity, rotational mechanism"/>
    <property type="evidence" value="ECO:0007669"/>
    <property type="project" value="UniProtKB-UniRule"/>
</dbReference>
<dbReference type="GO" id="GO:0045259">
    <property type="term" value="C:proton-transporting ATP synthase complex"/>
    <property type="evidence" value="ECO:0007669"/>
    <property type="project" value="UniProtKB-KW"/>
</dbReference>
<dbReference type="InterPro" id="IPR026015">
    <property type="entry name" value="ATP_synth_OSCP/delta_N_sf"/>
</dbReference>
<evidence type="ECO:0000313" key="10">
    <source>
        <dbReference type="Proteomes" id="UP000321685"/>
    </source>
</evidence>
<dbReference type="Pfam" id="PF00213">
    <property type="entry name" value="OSCP"/>
    <property type="match status" value="1"/>
</dbReference>
<comment type="caution">
    <text evidence="9">The sequence shown here is derived from an EMBL/GenBank/DDBJ whole genome shotgun (WGS) entry which is preliminary data.</text>
</comment>
<dbReference type="EMBL" id="BJVJ01000032">
    <property type="protein sequence ID" value="GEL24349.1"/>
    <property type="molecule type" value="Genomic_DNA"/>
</dbReference>
<keyword evidence="3 8" id="KW-0375">Hydrogen ion transport</keyword>
<dbReference type="NCBIfam" id="NF009967">
    <property type="entry name" value="PRK13430.1"/>
    <property type="match status" value="1"/>
</dbReference>
<comment type="function">
    <text evidence="8">F(1)F(0) ATP synthase produces ATP from ADP in the presence of a proton or sodium gradient. F-type ATPases consist of two structural domains, F(1) containing the extramembraneous catalytic core and F(0) containing the membrane proton channel, linked together by a central stalk and a peripheral stalk. During catalysis, ATP synthesis in the catalytic domain of F(1) is coupled via a rotary mechanism of the central stalk subunits to proton translocation.</text>
</comment>
<accession>A0A511DHT7</accession>
<dbReference type="HAMAP" id="MF_01416">
    <property type="entry name" value="ATP_synth_delta_bact"/>
    <property type="match status" value="1"/>
</dbReference>
<evidence type="ECO:0000256" key="5">
    <source>
        <dbReference type="ARBA" id="ARBA00023136"/>
    </source>
</evidence>
<dbReference type="PANTHER" id="PTHR11910">
    <property type="entry name" value="ATP SYNTHASE DELTA CHAIN"/>
    <property type="match status" value="1"/>
</dbReference>
<proteinExistence type="inferred from homology"/>
<name>A0A511DHT7_9PSEU</name>
<dbReference type="PRINTS" id="PR00125">
    <property type="entry name" value="ATPASEDELTA"/>
</dbReference>
<evidence type="ECO:0000256" key="2">
    <source>
        <dbReference type="ARBA" id="ARBA00022448"/>
    </source>
</evidence>
<evidence type="ECO:0000256" key="3">
    <source>
        <dbReference type="ARBA" id="ARBA00022781"/>
    </source>
</evidence>
<keyword evidence="6 8" id="KW-0139">CF(1)</keyword>
<dbReference type="RefSeq" id="WP_147109089.1">
    <property type="nucleotide sequence ID" value="NZ_BJVJ01000032.1"/>
</dbReference>
<comment type="similarity">
    <text evidence="8">Belongs to the ATPase delta chain family.</text>
</comment>
<evidence type="ECO:0000256" key="8">
    <source>
        <dbReference type="HAMAP-Rule" id="MF_01416"/>
    </source>
</evidence>
<dbReference type="PROSITE" id="PS00389">
    <property type="entry name" value="ATPASE_DELTA"/>
    <property type="match status" value="1"/>
</dbReference>
<dbReference type="Gene3D" id="1.10.520.20">
    <property type="entry name" value="N-terminal domain of the delta subunit of the F1F0-ATP synthase"/>
    <property type="match status" value="1"/>
</dbReference>
<reference evidence="9 10" key="1">
    <citation type="submission" date="2019-07" db="EMBL/GenBank/DDBJ databases">
        <title>Whole genome shotgun sequence of Pseudonocardia sulfidoxydans NBRC 16205.</title>
        <authorList>
            <person name="Hosoyama A."/>
            <person name="Uohara A."/>
            <person name="Ohji S."/>
            <person name="Ichikawa N."/>
        </authorList>
    </citation>
    <scope>NUCLEOTIDE SEQUENCE [LARGE SCALE GENOMIC DNA]</scope>
    <source>
        <strain evidence="9 10">NBRC 16205</strain>
    </source>
</reference>
<comment type="function">
    <text evidence="8">This protein is part of the stalk that links CF(0) to CF(1). It either transmits conformational changes from CF(0) to CF(1) or is implicated in proton conduction.</text>
</comment>
<protein>
    <recommendedName>
        <fullName evidence="8">ATP synthase subunit delta</fullName>
    </recommendedName>
    <alternativeName>
        <fullName evidence="8">ATP synthase F(1) sector subunit delta</fullName>
    </alternativeName>
    <alternativeName>
        <fullName evidence="8">F-type ATPase subunit delta</fullName>
        <shortName evidence="8">F-ATPase subunit delta</shortName>
    </alternativeName>
</protein>
<keyword evidence="5 8" id="KW-0472">Membrane</keyword>
<keyword evidence="4 8" id="KW-0406">Ion transport</keyword>
<dbReference type="OrthoDB" id="5242917at2"/>
<organism evidence="9 10">
    <name type="scientific">Pseudonocardia sulfidoxydans NBRC 16205</name>
    <dbReference type="NCBI Taxonomy" id="1223511"/>
    <lineage>
        <taxon>Bacteria</taxon>
        <taxon>Bacillati</taxon>
        <taxon>Actinomycetota</taxon>
        <taxon>Actinomycetes</taxon>
        <taxon>Pseudonocardiales</taxon>
        <taxon>Pseudonocardiaceae</taxon>
        <taxon>Pseudonocardia</taxon>
    </lineage>
</organism>
<keyword evidence="8" id="KW-1003">Cell membrane</keyword>
<dbReference type="InterPro" id="IPR020781">
    <property type="entry name" value="ATPase_OSCP/d_CS"/>
</dbReference>
<dbReference type="SUPFAM" id="SSF47928">
    <property type="entry name" value="N-terminal domain of the delta subunit of the F1F0-ATP synthase"/>
    <property type="match status" value="1"/>
</dbReference>
<keyword evidence="7 8" id="KW-0066">ATP synthesis</keyword>
<evidence type="ECO:0000256" key="4">
    <source>
        <dbReference type="ARBA" id="ARBA00023065"/>
    </source>
</evidence>